<dbReference type="InterPro" id="IPR036383">
    <property type="entry name" value="TSP1_rpt_sf"/>
</dbReference>
<dbReference type="InterPro" id="IPR010294">
    <property type="entry name" value="ADAMTS_spacer1"/>
</dbReference>
<feature type="compositionally biased region" description="Polar residues" evidence="12">
    <location>
        <begin position="869"/>
        <end position="932"/>
    </location>
</feature>
<evidence type="ECO:0000256" key="3">
    <source>
        <dbReference type="ARBA" id="ARBA00022525"/>
    </source>
</evidence>
<keyword evidence="3" id="KW-0964">Secreted</keyword>
<dbReference type="GO" id="GO:0004867">
    <property type="term" value="F:serine-type endopeptidase inhibitor activity"/>
    <property type="evidence" value="ECO:0007669"/>
    <property type="project" value="UniProtKB-KW"/>
</dbReference>
<evidence type="ECO:0000259" key="15">
    <source>
        <dbReference type="PROSITE" id="PS50900"/>
    </source>
</evidence>
<dbReference type="GO" id="GO:0005604">
    <property type="term" value="C:basement membrane"/>
    <property type="evidence" value="ECO:0007669"/>
    <property type="project" value="UniProtKB-SubCell"/>
</dbReference>
<keyword evidence="9 11" id="KW-1015">Disulfide bond</keyword>
<evidence type="ECO:0000256" key="12">
    <source>
        <dbReference type="SAM" id="MobiDB-lite"/>
    </source>
</evidence>
<dbReference type="InterPro" id="IPR002223">
    <property type="entry name" value="Kunitz_BPTI"/>
</dbReference>
<dbReference type="PRINTS" id="PR01857">
    <property type="entry name" value="ADAMTSFAMILY"/>
</dbReference>
<dbReference type="InterPro" id="IPR020901">
    <property type="entry name" value="Prtase_inh_Kunz-CS"/>
</dbReference>
<dbReference type="InterPro" id="IPR013098">
    <property type="entry name" value="Ig_I-set"/>
</dbReference>
<feature type="compositionally biased region" description="Low complexity" evidence="12">
    <location>
        <begin position="933"/>
        <end position="989"/>
    </location>
</feature>
<dbReference type="GO" id="GO:0006508">
    <property type="term" value="P:proteolysis"/>
    <property type="evidence" value="ECO:0007669"/>
    <property type="project" value="TreeGrafter"/>
</dbReference>
<keyword evidence="2" id="KW-0217">Developmental protein</keyword>
<comment type="subcellular location">
    <subcellularLocation>
        <location evidence="1">Secreted</location>
        <location evidence="1">Extracellular space</location>
        <location evidence="1">Extracellular matrix</location>
        <location evidence="1">Basement membrane</location>
    </subcellularLocation>
</comment>
<dbReference type="PROSITE" id="PS51390">
    <property type="entry name" value="WAP"/>
    <property type="match status" value="1"/>
</dbReference>
<dbReference type="PANTHER" id="PTHR13723">
    <property type="entry name" value="ADAMTS A DISINTEGRIN AND METALLOPROTEASE WITH THROMBOSPONDIN MOTIFS PROTEASE"/>
    <property type="match status" value="1"/>
</dbReference>
<dbReference type="PROSITE" id="PS50279">
    <property type="entry name" value="BPTI_KUNITZ_2"/>
    <property type="match status" value="6"/>
</dbReference>
<feature type="domain" description="WAP" evidence="16">
    <location>
        <begin position="2253"/>
        <end position="2300"/>
    </location>
</feature>
<dbReference type="InterPro" id="IPR003599">
    <property type="entry name" value="Ig_sub"/>
</dbReference>
<dbReference type="Pfam" id="PF00095">
    <property type="entry name" value="WAP"/>
    <property type="match status" value="1"/>
</dbReference>
<organism evidence="17 18">
    <name type="scientific">Asbolus verrucosus</name>
    <name type="common">Desert ironclad beetle</name>
    <dbReference type="NCBI Taxonomy" id="1661398"/>
    <lineage>
        <taxon>Eukaryota</taxon>
        <taxon>Metazoa</taxon>
        <taxon>Ecdysozoa</taxon>
        <taxon>Arthropoda</taxon>
        <taxon>Hexapoda</taxon>
        <taxon>Insecta</taxon>
        <taxon>Pterygota</taxon>
        <taxon>Neoptera</taxon>
        <taxon>Endopterygota</taxon>
        <taxon>Coleoptera</taxon>
        <taxon>Polyphaga</taxon>
        <taxon>Cucujiformia</taxon>
        <taxon>Tenebrionidae</taxon>
        <taxon>Pimeliinae</taxon>
        <taxon>Asbolus</taxon>
    </lineage>
</organism>
<dbReference type="Proteomes" id="UP000292052">
    <property type="component" value="Unassembled WGS sequence"/>
</dbReference>
<dbReference type="InterPro" id="IPR036645">
    <property type="entry name" value="Elafin-like_sf"/>
</dbReference>
<dbReference type="InterPro" id="IPR008197">
    <property type="entry name" value="WAP_dom"/>
</dbReference>
<dbReference type="Gene3D" id="4.10.410.10">
    <property type="entry name" value="Pancreatic trypsin inhibitor Kunitz domain"/>
    <property type="match status" value="6"/>
</dbReference>
<keyword evidence="18" id="KW-1185">Reference proteome</keyword>
<keyword evidence="7" id="KW-0272">Extracellular matrix</keyword>
<evidence type="ECO:0000256" key="7">
    <source>
        <dbReference type="ARBA" id="ARBA00022869"/>
    </source>
</evidence>
<evidence type="ECO:0000256" key="11">
    <source>
        <dbReference type="PIRSR" id="PIRSR613273-3"/>
    </source>
</evidence>
<gene>
    <name evidence="17" type="ORF">BDFB_001797</name>
</gene>
<dbReference type="STRING" id="1661398.A0A482VEG5"/>
<feature type="region of interest" description="Disordered" evidence="12">
    <location>
        <begin position="714"/>
        <end position="1068"/>
    </location>
</feature>
<dbReference type="CDD" id="cd00109">
    <property type="entry name" value="Kunitz-type"/>
    <property type="match status" value="4"/>
</dbReference>
<feature type="compositionally biased region" description="Polar residues" evidence="12">
    <location>
        <begin position="1182"/>
        <end position="1217"/>
    </location>
</feature>
<evidence type="ECO:0000313" key="18">
    <source>
        <dbReference type="Proteomes" id="UP000292052"/>
    </source>
</evidence>
<feature type="domain" description="BPTI/Kunitz inhibitor" evidence="13">
    <location>
        <begin position="2114"/>
        <end position="2164"/>
    </location>
</feature>
<evidence type="ECO:0000256" key="6">
    <source>
        <dbReference type="ARBA" id="ARBA00022737"/>
    </source>
</evidence>
<dbReference type="FunFam" id="2.60.40.10:FF:000107">
    <property type="entry name" value="Myosin, light chain kinase a"/>
    <property type="match status" value="1"/>
</dbReference>
<evidence type="ECO:0000256" key="9">
    <source>
        <dbReference type="ARBA" id="ARBA00023157"/>
    </source>
</evidence>
<dbReference type="Pfam" id="PF13927">
    <property type="entry name" value="Ig_3"/>
    <property type="match status" value="1"/>
</dbReference>
<feature type="disulfide bond" evidence="11">
    <location>
        <begin position="48"/>
        <end position="78"/>
    </location>
</feature>
<evidence type="ECO:0000256" key="1">
    <source>
        <dbReference type="ARBA" id="ARBA00004302"/>
    </source>
</evidence>
<dbReference type="SMART" id="SM00131">
    <property type="entry name" value="KU"/>
    <property type="match status" value="6"/>
</dbReference>
<dbReference type="CDD" id="cd00096">
    <property type="entry name" value="Ig"/>
    <property type="match status" value="1"/>
</dbReference>
<dbReference type="CDD" id="cd00199">
    <property type="entry name" value="WAP"/>
    <property type="match status" value="1"/>
</dbReference>
<feature type="domain" description="BPTI/Kunitz inhibitor" evidence="13">
    <location>
        <begin position="1981"/>
        <end position="2031"/>
    </location>
</feature>
<feature type="compositionally biased region" description="Polar residues" evidence="12">
    <location>
        <begin position="990"/>
        <end position="1029"/>
    </location>
</feature>
<dbReference type="OrthoDB" id="5950222at2759"/>
<evidence type="ECO:0000256" key="5">
    <source>
        <dbReference type="ARBA" id="ARBA00022729"/>
    </source>
</evidence>
<dbReference type="InterPro" id="IPR036179">
    <property type="entry name" value="Ig-like_dom_sf"/>
</dbReference>
<dbReference type="Pfam" id="PF00090">
    <property type="entry name" value="TSP_1"/>
    <property type="match status" value="1"/>
</dbReference>
<keyword evidence="6" id="KW-0677">Repeat</keyword>
<feature type="disulfide bond" evidence="11">
    <location>
        <begin position="52"/>
        <end position="83"/>
    </location>
</feature>
<feature type="domain" description="BPTI/Kunitz inhibitor" evidence="13">
    <location>
        <begin position="1924"/>
        <end position="1974"/>
    </location>
</feature>
<accession>A0A482VEG5</accession>
<feature type="domain" description="BPTI/Kunitz inhibitor" evidence="13">
    <location>
        <begin position="1846"/>
        <end position="1897"/>
    </location>
</feature>
<feature type="domain" description="BPTI/Kunitz inhibitor" evidence="13">
    <location>
        <begin position="2055"/>
        <end position="2105"/>
    </location>
</feature>
<reference evidence="17 18" key="1">
    <citation type="submission" date="2017-03" db="EMBL/GenBank/DDBJ databases">
        <title>Genome of the blue death feigning beetle - Asbolus verrucosus.</title>
        <authorList>
            <person name="Rider S.D."/>
        </authorList>
    </citation>
    <scope>NUCLEOTIDE SEQUENCE [LARGE SCALE GENOMIC DNA]</scope>
    <source>
        <strain evidence="17">Butters</strain>
        <tissue evidence="17">Head and leg muscle</tissue>
    </source>
</reference>
<evidence type="ECO:0000256" key="4">
    <source>
        <dbReference type="ARBA" id="ARBA00022690"/>
    </source>
</evidence>
<dbReference type="InterPro" id="IPR013783">
    <property type="entry name" value="Ig-like_fold"/>
</dbReference>
<feature type="region of interest" description="Disordered" evidence="12">
    <location>
        <begin position="667"/>
        <end position="688"/>
    </location>
</feature>
<dbReference type="InterPro" id="IPR013273">
    <property type="entry name" value="ADAMTS/ADAMTS-like"/>
</dbReference>
<feature type="compositionally biased region" description="Basic and acidic residues" evidence="12">
    <location>
        <begin position="1030"/>
        <end position="1041"/>
    </location>
</feature>
<evidence type="ECO:0000256" key="10">
    <source>
        <dbReference type="ARBA" id="ARBA00023319"/>
    </source>
</evidence>
<keyword evidence="5" id="KW-0732">Signal</keyword>
<dbReference type="PROSITE" id="PS50900">
    <property type="entry name" value="PLAC"/>
    <property type="match status" value="1"/>
</dbReference>
<dbReference type="Gene3D" id="2.60.120.830">
    <property type="match status" value="1"/>
</dbReference>
<dbReference type="FunFam" id="4.10.410.10:FF:000020">
    <property type="entry name" value="Collagen, type VI, alpha 3"/>
    <property type="match status" value="3"/>
</dbReference>
<dbReference type="SMART" id="SM00217">
    <property type="entry name" value="WAP"/>
    <property type="match status" value="1"/>
</dbReference>
<dbReference type="Gene3D" id="4.10.75.10">
    <property type="entry name" value="Elafin-like"/>
    <property type="match status" value="1"/>
</dbReference>
<comment type="caution">
    <text evidence="17">The sequence shown here is derived from an EMBL/GenBank/DDBJ whole genome shotgun (WGS) entry which is preliminary data.</text>
</comment>
<dbReference type="SMART" id="SM00409">
    <property type="entry name" value="IG"/>
    <property type="match status" value="3"/>
</dbReference>
<feature type="region of interest" description="Disordered" evidence="12">
    <location>
        <begin position="1119"/>
        <end position="1237"/>
    </location>
</feature>
<dbReference type="InterPro" id="IPR045371">
    <property type="entry name" value="ADAMTS_CR_3"/>
</dbReference>
<feature type="domain" description="Ig-like" evidence="14">
    <location>
        <begin position="2506"/>
        <end position="2590"/>
    </location>
</feature>
<dbReference type="SUPFAM" id="SSF82895">
    <property type="entry name" value="TSP-1 type 1 repeat"/>
    <property type="match status" value="5"/>
</dbReference>
<dbReference type="Pfam" id="PF07679">
    <property type="entry name" value="I-set"/>
    <property type="match status" value="2"/>
</dbReference>
<dbReference type="PANTHER" id="PTHR13723:SF281">
    <property type="entry name" value="PAPILIN"/>
    <property type="match status" value="1"/>
</dbReference>
<dbReference type="SUPFAM" id="SSF57362">
    <property type="entry name" value="BPTI-like"/>
    <property type="match status" value="6"/>
</dbReference>
<dbReference type="SUPFAM" id="SSF57256">
    <property type="entry name" value="Elafin-like"/>
    <property type="match status" value="1"/>
</dbReference>
<feature type="domain" description="Ig-like" evidence="14">
    <location>
        <begin position="2425"/>
        <end position="2503"/>
    </location>
</feature>
<keyword evidence="8" id="KW-0722">Serine protease inhibitor</keyword>
<evidence type="ECO:0000256" key="2">
    <source>
        <dbReference type="ARBA" id="ARBA00022473"/>
    </source>
</evidence>
<feature type="compositionally biased region" description="Low complexity" evidence="12">
    <location>
        <begin position="725"/>
        <end position="739"/>
    </location>
</feature>
<dbReference type="PROSITE" id="PS50092">
    <property type="entry name" value="TSP1"/>
    <property type="match status" value="5"/>
</dbReference>
<dbReference type="SMART" id="SM00209">
    <property type="entry name" value="TSP1"/>
    <property type="match status" value="7"/>
</dbReference>
<dbReference type="GO" id="GO:0005576">
    <property type="term" value="C:extracellular region"/>
    <property type="evidence" value="ECO:0007669"/>
    <property type="project" value="InterPro"/>
</dbReference>
<dbReference type="PRINTS" id="PR00759">
    <property type="entry name" value="BASICPTASE"/>
</dbReference>
<feature type="compositionally biased region" description="Low complexity" evidence="12">
    <location>
        <begin position="819"/>
        <end position="858"/>
    </location>
</feature>
<keyword evidence="7" id="KW-0084">Basement membrane</keyword>
<evidence type="ECO:0000313" key="17">
    <source>
        <dbReference type="EMBL" id="RZB73486.1"/>
    </source>
</evidence>
<dbReference type="Pfam" id="PF08686">
    <property type="entry name" value="PLAC"/>
    <property type="match status" value="1"/>
</dbReference>
<keyword evidence="10" id="KW-0393">Immunoglobulin domain</keyword>
<dbReference type="GO" id="GO:0004222">
    <property type="term" value="F:metalloendopeptidase activity"/>
    <property type="evidence" value="ECO:0007669"/>
    <property type="project" value="TreeGrafter"/>
</dbReference>
<evidence type="ECO:0000256" key="8">
    <source>
        <dbReference type="ARBA" id="ARBA00022900"/>
    </source>
</evidence>
<keyword evidence="4" id="KW-0646">Protease inhibitor</keyword>
<dbReference type="SMART" id="SM00408">
    <property type="entry name" value="IGc2"/>
    <property type="match status" value="3"/>
</dbReference>
<name>A0A482VEG5_ASBVE</name>
<evidence type="ECO:0000259" key="14">
    <source>
        <dbReference type="PROSITE" id="PS50835"/>
    </source>
</evidence>
<dbReference type="Pfam" id="PF00014">
    <property type="entry name" value="Kunitz_BPTI"/>
    <property type="match status" value="6"/>
</dbReference>
<dbReference type="FunFam" id="2.60.40.10:FF:000032">
    <property type="entry name" value="palladin isoform X1"/>
    <property type="match status" value="1"/>
</dbReference>
<dbReference type="GO" id="GO:0030198">
    <property type="term" value="P:extracellular matrix organization"/>
    <property type="evidence" value="ECO:0007669"/>
    <property type="project" value="InterPro"/>
</dbReference>
<feature type="compositionally biased region" description="Basic and acidic residues" evidence="12">
    <location>
        <begin position="714"/>
        <end position="724"/>
    </location>
</feature>
<feature type="domain" description="BPTI/Kunitz inhibitor" evidence="13">
    <location>
        <begin position="1745"/>
        <end position="1795"/>
    </location>
</feature>
<dbReference type="Gene3D" id="2.60.40.10">
    <property type="entry name" value="Immunoglobulins"/>
    <property type="match status" value="3"/>
</dbReference>
<dbReference type="FunFam" id="2.20.100.10:FF:000005">
    <property type="entry name" value="ADAM metallopeptidase with thrombospondin type 1 motif 9"/>
    <property type="match status" value="1"/>
</dbReference>
<feature type="compositionally biased region" description="Low complexity" evidence="12">
    <location>
        <begin position="1140"/>
        <end position="1156"/>
    </location>
</feature>
<evidence type="ECO:0000259" key="16">
    <source>
        <dbReference type="PROSITE" id="PS51390"/>
    </source>
</evidence>
<dbReference type="InterPro" id="IPR003598">
    <property type="entry name" value="Ig_sub2"/>
</dbReference>
<sequence length="2661" mass="289457">MTKHIRHHRDRFKRQQGAHLFLAGSYVYDGGEGPDSGQWSDWSSPSPCSRTCGGGVSTERRQCLGHTCHGPTTRHFSCNTQDCPDIADFRAQQCAEFDNIPFDGVTYQWTPYTKALNPCELNCMPQGERFYYRYREQVVDGTRCNDESYDVCIQGKCQPVGCDRMLGSDAREDRCRICGGDGSTCNTVTGRLDMQDLQHGYNDILLIPAGATNILVQEVAPSNNYLAVRNTSGHYYFNGHFKIDFPRPMYFAGCKFLYERNTREFYAPDRISCLGPIDEALFIVLLSQDRNVGVDYEYSLPTNIQPGYETETYAWTFDQFSPCSRTCGGDRSLCDANNEPASTQRCAEIPCEAQWSPYPWGNCSAPCGEGGIQTREIACQQIISNGFPSLVNESECAKLHPKPPQQQICNRGRICAKWHTGPWKPCDHLCGDGKEIREVLCYRKEGSKIEIMDESECIPVEPKPESEKKCNLRPCEGVDWITSVWSGCDKCGLTNETRKVQCATFSGEIYADDLCELELKPETVRQCNTSKTTCVYLWYASQWSECSAHCGQGVQTRTIFCGQLSEDGTVKQVGKENCDGKKKHETIRNCTGEIEKCEGEWFSGPWTECSKPCGGGERARKVVCLQDLQVVDVSACSPDQIIFSKEECNTQPCSEDAIIPTDVTKPVVESETDITTEATTAETEEPDVEYEIIPAETCEDGEWVDEERLQELRELPQSTSEDKLGSSTESSTGGSTETGFSADYLMMNDSPSSPEGTEDTLGTGSGFDELTSVASSTGMETTLDEGSGFGSSDLPQTDTPIILESSPSLGSEPDSGTKTTVSGSDGTDVSTSSAESPETTTEASTDSSTDLSGGTDSSEITSDLVGFTTGASDLTTGASDLTTGASDLTTGASDLTTASSDFKTDSSGFTLESADVSTVSSEMGTKPSDLTFSSESISSSATDETSEAASPESSEASGSTETAGSTESTQSSEATESIESAATTESVASGPTTESVESSSIPSVTESTLAETGTTLASVTTEAGTTIVDSTEHVEKTEEPFHPVVESEVGAEPPTTTIKPIVGGSDLTTEAGTTTELIGSTEATTFFPGSSEISTAEVESSPLTTAFTERLETTTEIVSSPKGATEIMGSSEITTGTVGSSEATTETLRSSESTTEIVRSSEAATETRGSSEATTEIERSSTELAGSTESVPVSSEATTVSEGVTQTTESVPVSSEATTVSEGVTQTTTELGTSTELPESTVLTTEFTGSTKTSEVDIWSTTTESGMTEESTTSSDVWGTTSVIEIFSKKPRMCKRRKPKTCKKSRFGCCWDNITPAEGPFDKGCSHPQTCKESKFGCCEDGVSPAFGENFKGCPSSHCNETLFGCCPDNKTISKGNNNEGCPPPPPACLATQYGCCEDNVTAAQGPDGEGCEEEPSTTTSISTSVSPTPEEDCSNTVYGCCPDGIHPAEGEYYAGCDIPHCNESYFRCCPDGVTPAEGPNYKGCKMPCVNNTYGCCPDGITPAHGYSGEGCCLTSPHGCCPDNILPARGPKLEGCGCQYSPYGCCPNNVTAARGYNNEGCGCQYTEFGCCPDEYNPAAGPEYQGCLCHTFQFGCCPDGVTIAKGPHQQETQNSVAVQMTVLQPKVQTSLDVVVILPNMDVAQMALQKQKVMISKDVTMFLAISKKVAVSPKNVDLVVITLLNGSSTWIMAVAPDFGMEVVMVTITDSNPRKNVTKYVSNQKALTDASFPKYQARVKVITLNDACEQDKEEGPCKGNYLRWYYNKKTQTCEEFIYGGCKSNNNNFPTEEACKQQCTQPGRKKVEKHARLIARTKSVSGLSRLTNAKTPPIITTKTNTEKYLEKDLCQLAADAGSYFGNYSQRWYYDTRDKQCQQFYYGGYGGNGNNFETKQQCERRCDKKFAGVIVESTSPSSPPEAPFVTEMCFLPSETGNCRAAHLRFYYDRTDGVCKSFTFGGCGGNRNNFASVEDCLQHCGNAQDLCSLPPVVGRCDAEYEQFYYDARTDSCLSFTYGGCEGNYNRFPDKASCEQRCKRAVPNQEVPIQTQAPPAELPTMCYERPDSGNCTDNLSVFFYDVATHVCTPFTYTGCGGNGNRFNSEEQCERQCGQFRGQDVCNMSRDPGPCRGYFVKYYYEKSVGRCGQFAYGGCGGNGNRFSSNEECESICVTHEEKRNNITSTAAAPRDHPCQAHFDECATLRCPYGIEAYVDDNQCNRCQCQNPCSKVDCPKDAQCAIDINRNKTSSIDPDFIAICREINKMGQCPNLEQREQNNCEQECRNDADCPLQLKCCSTGCGTSCMEPITEPPAELVTQYNLPAHTESPEQSEYYQPRIDPEEYKPEVQALIGDQATLRCAISGNPTPRITWKKDDLLIDGTQAKYRIRLDQSLQIITLHKTDAGIYLCTADNSIGEPVTNQIKLDVIDSDPRPATVLEPEEQPNVVVSLNAPATLNCLVLGYPFPAVTWWKDDSLIPLKTTQFEVRKDYSLLIHSVKLSNLGVYTCQAYNGIAPVRTSITSENQRFPTNSDITISCVVEGFPTPQVQWYKDGVSITQSSRIYVSENSKLTILQATKADSGTYQCEAANTYSKASSSVAILVDGMYIHPNCVDNRYFANCKLIVKAKFCSHKYYARFCCKSCTEAGLLPVDGPHLHLFDKHTVHHSHNLV</sequence>
<dbReference type="InterPro" id="IPR050439">
    <property type="entry name" value="ADAMTS_ADAMTS-like"/>
</dbReference>
<proteinExistence type="predicted"/>
<dbReference type="FunFam" id="2.60.120.830:FF:000001">
    <property type="entry name" value="A disintegrin and metalloproteinase with thrombospondin motifs 1"/>
    <property type="match status" value="1"/>
</dbReference>
<feature type="compositionally biased region" description="Polar residues" evidence="12">
    <location>
        <begin position="793"/>
        <end position="818"/>
    </location>
</feature>
<feature type="compositionally biased region" description="Low complexity" evidence="12">
    <location>
        <begin position="1218"/>
        <end position="1237"/>
    </location>
</feature>
<dbReference type="Pfam" id="PF19236">
    <property type="entry name" value="ADAMTS_CR_3"/>
    <property type="match status" value="1"/>
</dbReference>
<dbReference type="InterPro" id="IPR010909">
    <property type="entry name" value="PLAC"/>
</dbReference>
<feature type="domain" description="PLAC" evidence="15">
    <location>
        <begin position="2598"/>
        <end position="2637"/>
    </location>
</feature>
<dbReference type="PROSITE" id="PS50835">
    <property type="entry name" value="IG_LIKE"/>
    <property type="match status" value="3"/>
</dbReference>
<protein>
    <submittedName>
        <fullName evidence="17">ADAM spacer1, Kunitz BPTI, I-set, WAP and/or PLAC domain containing protein</fullName>
    </submittedName>
</protein>
<dbReference type="EMBL" id="QDEB01108708">
    <property type="protein sequence ID" value="RZB73486.1"/>
    <property type="molecule type" value="Genomic_DNA"/>
</dbReference>
<feature type="compositionally biased region" description="Polar residues" evidence="12">
    <location>
        <begin position="1162"/>
        <end position="1174"/>
    </location>
</feature>
<feature type="compositionally biased region" description="Low complexity" evidence="12">
    <location>
        <begin position="1417"/>
        <end position="1429"/>
    </location>
</feature>
<evidence type="ECO:0000259" key="13">
    <source>
        <dbReference type="PROSITE" id="PS50279"/>
    </source>
</evidence>
<feature type="region of interest" description="Disordered" evidence="12">
    <location>
        <begin position="1407"/>
        <end position="1430"/>
    </location>
</feature>
<feature type="disulfide bond" evidence="11">
    <location>
        <begin position="63"/>
        <end position="68"/>
    </location>
</feature>
<feature type="domain" description="Ig-like" evidence="14">
    <location>
        <begin position="2328"/>
        <end position="2411"/>
    </location>
</feature>
<dbReference type="SUPFAM" id="SSF48726">
    <property type="entry name" value="Immunoglobulin"/>
    <property type="match status" value="3"/>
</dbReference>
<dbReference type="Pfam" id="PF19030">
    <property type="entry name" value="TSP1_ADAMTS"/>
    <property type="match status" value="4"/>
</dbReference>
<dbReference type="Pfam" id="PF05986">
    <property type="entry name" value="ADAMTS_spacer1"/>
    <property type="match status" value="1"/>
</dbReference>
<dbReference type="InterPro" id="IPR036880">
    <property type="entry name" value="Kunitz_BPTI_sf"/>
</dbReference>
<dbReference type="PROSITE" id="PS00280">
    <property type="entry name" value="BPTI_KUNITZ_1"/>
    <property type="match status" value="4"/>
</dbReference>
<dbReference type="InterPro" id="IPR007110">
    <property type="entry name" value="Ig-like_dom"/>
</dbReference>
<dbReference type="Gene3D" id="2.20.100.10">
    <property type="entry name" value="Thrombospondin type-1 (TSP1) repeat"/>
    <property type="match status" value="5"/>
</dbReference>
<dbReference type="InterPro" id="IPR000884">
    <property type="entry name" value="TSP1_rpt"/>
</dbReference>